<dbReference type="PANTHER" id="PTHR32308:SF0">
    <property type="entry name" value="HPCH_HPAI ALDOLASE_CITRATE LYASE DOMAIN-CONTAINING PROTEIN"/>
    <property type="match status" value="1"/>
</dbReference>
<feature type="domain" description="HpcH/HpaI aldolase/citrate lyase" evidence="6">
    <location>
        <begin position="9"/>
        <end position="227"/>
    </location>
</feature>
<dbReference type="Proteomes" id="UP000529637">
    <property type="component" value="Unassembled WGS sequence"/>
</dbReference>
<evidence type="ECO:0000256" key="4">
    <source>
        <dbReference type="PIRSR" id="PIRSR015582-1"/>
    </source>
</evidence>
<dbReference type="InterPro" id="IPR005000">
    <property type="entry name" value="Aldolase/citrate-lyase_domain"/>
</dbReference>
<dbReference type="Pfam" id="PF03328">
    <property type="entry name" value="HpcH_HpaI"/>
    <property type="match status" value="1"/>
</dbReference>
<dbReference type="AlphaFoldDB" id="A0A7Y6NMS5"/>
<evidence type="ECO:0000256" key="1">
    <source>
        <dbReference type="ARBA" id="ARBA00001946"/>
    </source>
</evidence>
<evidence type="ECO:0000256" key="5">
    <source>
        <dbReference type="PIRSR" id="PIRSR015582-2"/>
    </source>
</evidence>
<dbReference type="InterPro" id="IPR015813">
    <property type="entry name" value="Pyrv/PenolPyrv_kinase-like_dom"/>
</dbReference>
<feature type="binding site" evidence="5">
    <location>
        <position position="132"/>
    </location>
    <ligand>
        <name>Mg(2+)</name>
        <dbReference type="ChEBI" id="CHEBI:18420"/>
    </ligand>
</feature>
<comment type="caution">
    <text evidence="7">The sequence shown here is derived from an EMBL/GenBank/DDBJ whole genome shotgun (WGS) entry which is preliminary data.</text>
</comment>
<feature type="binding site" evidence="5">
    <location>
        <position position="159"/>
    </location>
    <ligand>
        <name>Mg(2+)</name>
        <dbReference type="ChEBI" id="CHEBI:18420"/>
    </ligand>
</feature>
<keyword evidence="7" id="KW-0456">Lyase</keyword>
<proteinExistence type="predicted"/>
<keyword evidence="3 5" id="KW-0460">Magnesium</keyword>
<evidence type="ECO:0000256" key="2">
    <source>
        <dbReference type="ARBA" id="ARBA00022723"/>
    </source>
</evidence>
<comment type="cofactor">
    <cofactor evidence="1">
        <name>Mg(2+)</name>
        <dbReference type="ChEBI" id="CHEBI:18420"/>
    </cofactor>
</comment>
<dbReference type="InterPro" id="IPR040442">
    <property type="entry name" value="Pyrv_kinase-like_dom_sf"/>
</dbReference>
<dbReference type="SUPFAM" id="SSF51621">
    <property type="entry name" value="Phosphoenolpyruvate/pyruvate domain"/>
    <property type="match status" value="1"/>
</dbReference>
<evidence type="ECO:0000256" key="3">
    <source>
        <dbReference type="ARBA" id="ARBA00022842"/>
    </source>
</evidence>
<reference evidence="7 8" key="1">
    <citation type="submission" date="2020-06" db="EMBL/GenBank/DDBJ databases">
        <title>Schlegella sp. ID0723 isolated from air conditioner.</title>
        <authorList>
            <person name="Kim D.Y."/>
            <person name="Kim D.-U."/>
        </authorList>
    </citation>
    <scope>NUCLEOTIDE SEQUENCE [LARGE SCALE GENOMIC DNA]</scope>
    <source>
        <strain evidence="7 8">ID0723</strain>
    </source>
</reference>
<evidence type="ECO:0000313" key="8">
    <source>
        <dbReference type="Proteomes" id="UP000529637"/>
    </source>
</evidence>
<dbReference type="GO" id="GO:0006107">
    <property type="term" value="P:oxaloacetate metabolic process"/>
    <property type="evidence" value="ECO:0007669"/>
    <property type="project" value="TreeGrafter"/>
</dbReference>
<keyword evidence="8" id="KW-1185">Reference proteome</keyword>
<gene>
    <name evidence="7" type="ORF">HQN59_09870</name>
</gene>
<accession>A0A7Y6NMS5</accession>
<dbReference type="PANTHER" id="PTHR32308">
    <property type="entry name" value="LYASE BETA SUBUNIT, PUTATIVE (AFU_ORTHOLOGUE AFUA_4G13030)-RELATED"/>
    <property type="match status" value="1"/>
</dbReference>
<protein>
    <submittedName>
        <fullName evidence="7">CoA ester lyase</fullName>
    </submittedName>
</protein>
<dbReference type="EMBL" id="JABWMJ010000004">
    <property type="protein sequence ID" value="NUZ06068.1"/>
    <property type="molecule type" value="Genomic_DNA"/>
</dbReference>
<dbReference type="RefSeq" id="WP_176068692.1">
    <property type="nucleotide sequence ID" value="NZ_JABWMJ010000004.1"/>
</dbReference>
<sequence>MSPELPVWRSLLYVPAHVERFVARAHERGADCIQIDLEDSVPPSEKELARRCVAAAAERVRAGGADVLVRINRPLGLAVRDIEAAVGPHVDGFTLTKVASADHVRLLDELIGEVEQQRGMTVGHSRLIVLIESADAWLHAAAIARASPRIVALNLASEDFALDCGIEPSFETLLMPKQQLVYAARAAGVLPLGLVDSMTNFADEAKFADIVRRSRRFGFVGASCIHPAQVPILNALFAPSSEEVERARRVIDALEAATREGRGAAALDGRMIDAPIAENARRLIARHTAIAARAARA</sequence>
<feature type="binding site" evidence="4">
    <location>
        <position position="70"/>
    </location>
    <ligand>
        <name>substrate</name>
    </ligand>
</feature>
<dbReference type="Gene3D" id="3.20.20.60">
    <property type="entry name" value="Phosphoenolpyruvate-binding domains"/>
    <property type="match status" value="1"/>
</dbReference>
<feature type="binding site" evidence="4">
    <location>
        <position position="132"/>
    </location>
    <ligand>
        <name>substrate</name>
    </ligand>
</feature>
<name>A0A7Y6NMS5_9BURK</name>
<evidence type="ECO:0000259" key="6">
    <source>
        <dbReference type="Pfam" id="PF03328"/>
    </source>
</evidence>
<dbReference type="GO" id="GO:0000287">
    <property type="term" value="F:magnesium ion binding"/>
    <property type="evidence" value="ECO:0007669"/>
    <property type="project" value="TreeGrafter"/>
</dbReference>
<dbReference type="GO" id="GO:0016829">
    <property type="term" value="F:lyase activity"/>
    <property type="evidence" value="ECO:0007669"/>
    <property type="project" value="UniProtKB-KW"/>
</dbReference>
<dbReference type="InterPro" id="IPR011206">
    <property type="entry name" value="Citrate_lyase_beta/mcl1/mcl2"/>
</dbReference>
<keyword evidence="2 5" id="KW-0479">Metal-binding</keyword>
<evidence type="ECO:0000313" key="7">
    <source>
        <dbReference type="EMBL" id="NUZ06068.1"/>
    </source>
</evidence>
<organism evidence="7 8">
    <name type="scientific">Piscinibacter koreensis</name>
    <dbReference type="NCBI Taxonomy" id="2742824"/>
    <lineage>
        <taxon>Bacteria</taxon>
        <taxon>Pseudomonadati</taxon>
        <taxon>Pseudomonadota</taxon>
        <taxon>Betaproteobacteria</taxon>
        <taxon>Burkholderiales</taxon>
        <taxon>Sphaerotilaceae</taxon>
        <taxon>Piscinibacter</taxon>
    </lineage>
</organism>
<dbReference type="PIRSF" id="PIRSF015582">
    <property type="entry name" value="Cit_lyase_B"/>
    <property type="match status" value="1"/>
</dbReference>